<reference evidence="2" key="1">
    <citation type="journal article" date="2019" name="Int. J. Syst. Evol. Microbiol.">
        <title>The Global Catalogue of Microorganisms (GCM) 10K type strain sequencing project: providing services to taxonomists for standard genome sequencing and annotation.</title>
        <authorList>
            <consortium name="The Broad Institute Genomics Platform"/>
            <consortium name="The Broad Institute Genome Sequencing Center for Infectious Disease"/>
            <person name="Wu L."/>
            <person name="Ma J."/>
        </authorList>
    </citation>
    <scope>NUCLEOTIDE SEQUENCE [LARGE SCALE GENOMIC DNA]</scope>
    <source>
        <strain evidence="2">JCM 17591</strain>
    </source>
</reference>
<dbReference type="EMBL" id="BAABBW010000001">
    <property type="protein sequence ID" value="GAA4168718.1"/>
    <property type="molecule type" value="Genomic_DNA"/>
</dbReference>
<keyword evidence="2" id="KW-1185">Reference proteome</keyword>
<name>A0ABP7ZRH8_9MICO</name>
<sequence length="142" mass="15347">MIGGQGVAAGCGLRDTGGMSEWTPEEVHAIGEIEEVTVAPLAGDGTPLQSVTMWAVTDGSDVFVRSAHGHRGRWYRRVTETGRGVFDAGDVSREVTFEPVNEIKNQAVTDAYRVKYAAQPDEFLRPMVEGESVEATLRVVPV</sequence>
<dbReference type="Pfam" id="PF10012">
    <property type="entry name" value="DUF2255"/>
    <property type="match status" value="1"/>
</dbReference>
<accession>A0ABP7ZRH8</accession>
<comment type="caution">
    <text evidence="1">The sequence shown here is derived from an EMBL/GenBank/DDBJ whole genome shotgun (WGS) entry which is preliminary data.</text>
</comment>
<proteinExistence type="predicted"/>
<dbReference type="Proteomes" id="UP001501079">
    <property type="component" value="Unassembled WGS sequence"/>
</dbReference>
<gene>
    <name evidence="1" type="ORF">GCM10022287_04230</name>
</gene>
<organism evidence="1 2">
    <name type="scientific">Gryllotalpicola koreensis</name>
    <dbReference type="NCBI Taxonomy" id="993086"/>
    <lineage>
        <taxon>Bacteria</taxon>
        <taxon>Bacillati</taxon>
        <taxon>Actinomycetota</taxon>
        <taxon>Actinomycetes</taxon>
        <taxon>Micrococcales</taxon>
        <taxon>Microbacteriaceae</taxon>
        <taxon>Gryllotalpicola</taxon>
    </lineage>
</organism>
<evidence type="ECO:0000313" key="2">
    <source>
        <dbReference type="Proteomes" id="UP001501079"/>
    </source>
</evidence>
<dbReference type="InterPro" id="IPR016888">
    <property type="entry name" value="UCP028498"/>
</dbReference>
<protein>
    <recommendedName>
        <fullName evidence="3">DUF2255 family protein</fullName>
    </recommendedName>
</protein>
<evidence type="ECO:0008006" key="3">
    <source>
        <dbReference type="Google" id="ProtNLM"/>
    </source>
</evidence>
<evidence type="ECO:0000313" key="1">
    <source>
        <dbReference type="EMBL" id="GAA4168718.1"/>
    </source>
</evidence>